<protein>
    <recommendedName>
        <fullName evidence="4">30S ribosomal protein S6</fullName>
    </recommendedName>
</protein>
<dbReference type="EMBL" id="JBBNAF010000012">
    <property type="protein sequence ID" value="KAK9093232.1"/>
    <property type="molecule type" value="Genomic_DNA"/>
</dbReference>
<dbReference type="Gene3D" id="3.30.70.60">
    <property type="match status" value="1"/>
</dbReference>
<dbReference type="Pfam" id="PF01250">
    <property type="entry name" value="Ribosomal_S6"/>
    <property type="match status" value="1"/>
</dbReference>
<dbReference type="Proteomes" id="UP001420932">
    <property type="component" value="Unassembled WGS sequence"/>
</dbReference>
<accession>A0AAP0EK76</accession>
<dbReference type="SUPFAM" id="SSF54995">
    <property type="entry name" value="Ribosomal protein S6"/>
    <property type="match status" value="1"/>
</dbReference>
<dbReference type="GO" id="GO:0015935">
    <property type="term" value="C:small ribosomal subunit"/>
    <property type="evidence" value="ECO:0007669"/>
    <property type="project" value="TreeGrafter"/>
</dbReference>
<dbReference type="GO" id="GO:0070181">
    <property type="term" value="F:small ribosomal subunit rRNA binding"/>
    <property type="evidence" value="ECO:0007669"/>
    <property type="project" value="TreeGrafter"/>
</dbReference>
<dbReference type="NCBIfam" id="TIGR00166">
    <property type="entry name" value="S6"/>
    <property type="match status" value="1"/>
</dbReference>
<reference evidence="2 3" key="1">
    <citation type="submission" date="2024-01" db="EMBL/GenBank/DDBJ databases">
        <title>Genome assemblies of Stephania.</title>
        <authorList>
            <person name="Yang L."/>
        </authorList>
    </citation>
    <scope>NUCLEOTIDE SEQUENCE [LARGE SCALE GENOMIC DNA]</scope>
    <source>
        <strain evidence="2">YNDBR</strain>
        <tissue evidence="2">Leaf</tissue>
    </source>
</reference>
<evidence type="ECO:0000313" key="2">
    <source>
        <dbReference type="EMBL" id="KAK9093232.1"/>
    </source>
</evidence>
<dbReference type="InterPro" id="IPR000529">
    <property type="entry name" value="Ribosomal_bS6"/>
</dbReference>
<dbReference type="InterPro" id="IPR014717">
    <property type="entry name" value="Transl_elong_EF1B/ribsomal_bS6"/>
</dbReference>
<comment type="similarity">
    <text evidence="1">Belongs to the bacterial ribosomal protein bS6 family.</text>
</comment>
<dbReference type="GO" id="GO:0003735">
    <property type="term" value="F:structural constituent of ribosome"/>
    <property type="evidence" value="ECO:0007669"/>
    <property type="project" value="InterPro"/>
</dbReference>
<proteinExistence type="inferred from homology"/>
<dbReference type="GO" id="GO:0006412">
    <property type="term" value="P:translation"/>
    <property type="evidence" value="ECO:0007669"/>
    <property type="project" value="InterPro"/>
</dbReference>
<gene>
    <name evidence="2" type="ORF">Syun_028143</name>
</gene>
<evidence type="ECO:0008006" key="4">
    <source>
        <dbReference type="Google" id="ProtNLM"/>
    </source>
</evidence>
<name>A0AAP0EK76_9MAGN</name>
<dbReference type="InterPro" id="IPR035980">
    <property type="entry name" value="Ribosomal_bS6_sf"/>
</dbReference>
<dbReference type="GO" id="GO:0005737">
    <property type="term" value="C:cytoplasm"/>
    <property type="evidence" value="ECO:0007669"/>
    <property type="project" value="UniProtKB-ARBA"/>
</dbReference>
<dbReference type="PANTHER" id="PTHR21011">
    <property type="entry name" value="MITOCHONDRIAL 28S RIBOSOMAL PROTEIN S6"/>
    <property type="match status" value="1"/>
</dbReference>
<dbReference type="AlphaFoldDB" id="A0AAP0EK76"/>
<evidence type="ECO:0000256" key="1">
    <source>
        <dbReference type="ARBA" id="ARBA00009512"/>
    </source>
</evidence>
<keyword evidence="3" id="KW-1185">Reference proteome</keyword>
<organism evidence="2 3">
    <name type="scientific">Stephania yunnanensis</name>
    <dbReference type="NCBI Taxonomy" id="152371"/>
    <lineage>
        <taxon>Eukaryota</taxon>
        <taxon>Viridiplantae</taxon>
        <taxon>Streptophyta</taxon>
        <taxon>Embryophyta</taxon>
        <taxon>Tracheophyta</taxon>
        <taxon>Spermatophyta</taxon>
        <taxon>Magnoliopsida</taxon>
        <taxon>Ranunculales</taxon>
        <taxon>Menispermaceae</taxon>
        <taxon>Menispermoideae</taxon>
        <taxon>Cissampelideae</taxon>
        <taxon>Stephania</taxon>
    </lineage>
</organism>
<comment type="caution">
    <text evidence="2">The sequence shown here is derived from an EMBL/GenBank/DDBJ whole genome shotgun (WGS) entry which is preliminary data.</text>
</comment>
<evidence type="ECO:0000313" key="3">
    <source>
        <dbReference type="Proteomes" id="UP001420932"/>
    </source>
</evidence>
<dbReference type="PANTHER" id="PTHR21011:SF1">
    <property type="entry name" value="SMALL RIBOSOMAL SUBUNIT PROTEIN BS6M"/>
    <property type="match status" value="1"/>
</dbReference>
<sequence>MRHYEVIYLIRENYVEDVDSVKSKTEGFMREKKGKVWRLNDWGMRRLAYKMKKAKNA</sequence>